<gene>
    <name evidence="8" type="ORF">R5R35_000103</name>
</gene>
<dbReference type="EMBL" id="JAZDUA010000214">
    <property type="protein sequence ID" value="KAK7863996.1"/>
    <property type="molecule type" value="Genomic_DNA"/>
</dbReference>
<dbReference type="Gene3D" id="1.20.1250.20">
    <property type="entry name" value="MFS general substrate transporter like domains"/>
    <property type="match status" value="1"/>
</dbReference>
<evidence type="ECO:0000256" key="5">
    <source>
        <dbReference type="SAM" id="MobiDB-lite"/>
    </source>
</evidence>
<feature type="transmembrane region" description="Helical" evidence="6">
    <location>
        <begin position="180"/>
        <end position="202"/>
    </location>
</feature>
<feature type="transmembrane region" description="Helical" evidence="6">
    <location>
        <begin position="222"/>
        <end position="241"/>
    </location>
</feature>
<feature type="domain" description="Major facilitator superfamily (MFS) profile" evidence="7">
    <location>
        <begin position="55"/>
        <end position="458"/>
    </location>
</feature>
<dbReference type="InterPro" id="IPR036259">
    <property type="entry name" value="MFS_trans_sf"/>
</dbReference>
<feature type="transmembrane region" description="Helical" evidence="6">
    <location>
        <begin position="433"/>
        <end position="453"/>
    </location>
</feature>
<feature type="transmembrane region" description="Helical" evidence="6">
    <location>
        <begin position="345"/>
        <end position="362"/>
    </location>
</feature>
<accession>A0AAN9VJK7</accession>
<feature type="transmembrane region" description="Helical" evidence="6">
    <location>
        <begin position="368"/>
        <end position="387"/>
    </location>
</feature>
<comment type="caution">
    <text evidence="8">The sequence shown here is derived from an EMBL/GenBank/DDBJ whole genome shotgun (WGS) entry which is preliminary data.</text>
</comment>
<feature type="transmembrane region" description="Helical" evidence="6">
    <location>
        <begin position="54"/>
        <end position="74"/>
    </location>
</feature>
<dbReference type="GO" id="GO:0020037">
    <property type="term" value="F:heme binding"/>
    <property type="evidence" value="ECO:0007669"/>
    <property type="project" value="TreeGrafter"/>
</dbReference>
<dbReference type="SUPFAM" id="SSF103473">
    <property type="entry name" value="MFS general substrate transporter"/>
    <property type="match status" value="1"/>
</dbReference>
<dbReference type="InterPro" id="IPR020846">
    <property type="entry name" value="MFS_dom"/>
</dbReference>
<dbReference type="PANTHER" id="PTHR10924">
    <property type="entry name" value="MAJOR FACILITATOR SUPERFAMILY PROTEIN-RELATED"/>
    <property type="match status" value="1"/>
</dbReference>
<evidence type="ECO:0000313" key="9">
    <source>
        <dbReference type="Proteomes" id="UP001378592"/>
    </source>
</evidence>
<dbReference type="Pfam" id="PF07690">
    <property type="entry name" value="MFS_1"/>
    <property type="match status" value="1"/>
</dbReference>
<protein>
    <recommendedName>
        <fullName evidence="7">Major facilitator superfamily (MFS) profile domain-containing protein</fullName>
    </recommendedName>
</protein>
<dbReference type="PANTHER" id="PTHR10924:SF4">
    <property type="entry name" value="GH15861P"/>
    <property type="match status" value="1"/>
</dbReference>
<evidence type="ECO:0000313" key="8">
    <source>
        <dbReference type="EMBL" id="KAK7863996.1"/>
    </source>
</evidence>
<organism evidence="8 9">
    <name type="scientific">Gryllus longicercus</name>
    <dbReference type="NCBI Taxonomy" id="2509291"/>
    <lineage>
        <taxon>Eukaryota</taxon>
        <taxon>Metazoa</taxon>
        <taxon>Ecdysozoa</taxon>
        <taxon>Arthropoda</taxon>
        <taxon>Hexapoda</taxon>
        <taxon>Insecta</taxon>
        <taxon>Pterygota</taxon>
        <taxon>Neoptera</taxon>
        <taxon>Polyneoptera</taxon>
        <taxon>Orthoptera</taxon>
        <taxon>Ensifera</taxon>
        <taxon>Gryllidea</taxon>
        <taxon>Grylloidea</taxon>
        <taxon>Gryllidae</taxon>
        <taxon>Gryllinae</taxon>
        <taxon>Gryllus</taxon>
    </lineage>
</organism>
<keyword evidence="9" id="KW-1185">Reference proteome</keyword>
<dbReference type="GO" id="GO:0016020">
    <property type="term" value="C:membrane"/>
    <property type="evidence" value="ECO:0007669"/>
    <property type="project" value="UniProtKB-SubCell"/>
</dbReference>
<dbReference type="GO" id="GO:0015232">
    <property type="term" value="F:heme transmembrane transporter activity"/>
    <property type="evidence" value="ECO:0007669"/>
    <property type="project" value="TreeGrafter"/>
</dbReference>
<evidence type="ECO:0000256" key="6">
    <source>
        <dbReference type="SAM" id="Phobius"/>
    </source>
</evidence>
<dbReference type="GO" id="GO:0097037">
    <property type="term" value="P:heme export"/>
    <property type="evidence" value="ECO:0007669"/>
    <property type="project" value="TreeGrafter"/>
</dbReference>
<dbReference type="Proteomes" id="UP001378592">
    <property type="component" value="Unassembled WGS sequence"/>
</dbReference>
<feature type="transmembrane region" description="Helical" evidence="6">
    <location>
        <begin position="270"/>
        <end position="291"/>
    </location>
</feature>
<keyword evidence="3 6" id="KW-1133">Transmembrane helix</keyword>
<comment type="subcellular location">
    <subcellularLocation>
        <location evidence="1">Membrane</location>
        <topology evidence="1">Multi-pass membrane protein</topology>
    </subcellularLocation>
</comment>
<keyword evidence="4 6" id="KW-0472">Membrane</keyword>
<evidence type="ECO:0000256" key="2">
    <source>
        <dbReference type="ARBA" id="ARBA00022692"/>
    </source>
</evidence>
<dbReference type="PROSITE" id="PS50850">
    <property type="entry name" value="MFS"/>
    <property type="match status" value="1"/>
</dbReference>
<name>A0AAN9VJK7_9ORTH</name>
<evidence type="ECO:0000256" key="3">
    <source>
        <dbReference type="ARBA" id="ARBA00022989"/>
    </source>
</evidence>
<dbReference type="AlphaFoldDB" id="A0AAN9VJK7"/>
<dbReference type="InterPro" id="IPR011701">
    <property type="entry name" value="MFS"/>
</dbReference>
<feature type="transmembrane region" description="Helical" evidence="6">
    <location>
        <begin position="94"/>
        <end position="114"/>
    </location>
</feature>
<evidence type="ECO:0000256" key="1">
    <source>
        <dbReference type="ARBA" id="ARBA00004141"/>
    </source>
</evidence>
<dbReference type="InterPro" id="IPR049680">
    <property type="entry name" value="FLVCR1-2_SLC49-like"/>
</dbReference>
<dbReference type="FunFam" id="1.20.1250.20:FF:000101">
    <property type="entry name" value="feline leukemia virus subgroup C receptor-related protein 2"/>
    <property type="match status" value="1"/>
</dbReference>
<feature type="region of interest" description="Disordered" evidence="5">
    <location>
        <begin position="464"/>
        <end position="523"/>
    </location>
</feature>
<keyword evidence="2 6" id="KW-0812">Transmembrane</keyword>
<evidence type="ECO:0000259" key="7">
    <source>
        <dbReference type="PROSITE" id="PS50850"/>
    </source>
</evidence>
<evidence type="ECO:0000256" key="4">
    <source>
        <dbReference type="ARBA" id="ARBA00023136"/>
    </source>
</evidence>
<reference evidence="8 9" key="1">
    <citation type="submission" date="2024-03" db="EMBL/GenBank/DDBJ databases">
        <title>The genome assembly and annotation of the cricket Gryllus longicercus Weissman &amp; Gray.</title>
        <authorList>
            <person name="Szrajer S."/>
            <person name="Gray D."/>
            <person name="Ylla G."/>
        </authorList>
    </citation>
    <scope>NUCLEOTIDE SEQUENCE [LARGE SCALE GENOMIC DNA]</scope>
    <source>
        <strain evidence="8">DAG 2021-001</strain>
        <tissue evidence="8">Whole body minus gut</tissue>
    </source>
</reference>
<sequence>MTAAATTKYSYVPVAGAPADGGESGGCLCAPVAVAGDGDCGAAALPSRLYRRRWLMLAIFVLYSLCNACQWIQYSIVSNVVERYYGVSSYAVDWTSIVYMITYCPLVLPATAFMDYMGLKKGMLVGAALTALGSWIKCASVEPTRFALTLAGQTVVAVAQVFVLGVPPQLASAWFGSEEVATACSLGVFGNMLGIASSFVVTPLLVRNHEHPDDVERDLARLFYITAAFATIIFLLIASLFQERPPLPPSPEAAARAPVRPGCLAPLRRLLRLPAFCLLMAACAINVAAFSALSTLLNQLVLVHYKDGEEFAGRLGLVLIVGSMVGSVASGIVLDRTHKFKETTLALFALALLAMVGFTFALPTGSQALVYAAVAAVGCFMGGYMPVGFEFASELTFPESENSTAGVLMAGSQVLAVGFTVGYAWLLKATGDVWANLALSASLVVGAALSALIRPDLRRQAARASALRGSPLPRAHAHVGPDDPGRLRSNASDSTEDTDVDSSDDKLSSPPYSPAFAPPPYAP</sequence>
<feature type="transmembrane region" description="Helical" evidence="6">
    <location>
        <begin position="311"/>
        <end position="333"/>
    </location>
</feature>
<proteinExistence type="predicted"/>
<feature type="compositionally biased region" description="Pro residues" evidence="5">
    <location>
        <begin position="511"/>
        <end position="523"/>
    </location>
</feature>
<feature type="transmembrane region" description="Helical" evidence="6">
    <location>
        <begin position="407"/>
        <end position="427"/>
    </location>
</feature>